<dbReference type="GO" id="GO:0003964">
    <property type="term" value="F:RNA-directed DNA polymerase activity"/>
    <property type="evidence" value="ECO:0007669"/>
    <property type="project" value="UniProtKB-KW"/>
</dbReference>
<keyword evidence="2" id="KW-0808">Transferase</keyword>
<dbReference type="PANTHER" id="PTHR33064">
    <property type="entry name" value="POL PROTEIN"/>
    <property type="match status" value="1"/>
</dbReference>
<evidence type="ECO:0000256" key="2">
    <source>
        <dbReference type="ARBA" id="ARBA00022679"/>
    </source>
</evidence>
<dbReference type="PROSITE" id="PS50878">
    <property type="entry name" value="RT_POL"/>
    <property type="match status" value="1"/>
</dbReference>
<sequence length="427" mass="49497">MALNVRLGMKGAVKGGDQRMQELLRRYEDVFAEPKALPPERAQDHRIPLVSEDVVIKVKPYRYPSIQKDVIERMVVEMLQTGVIRDNTSAFSSPIVMVRKKVDSWRMCIDYRRLNQITLKDKFSMPVIEELLDELGRARVFSKLDLRSSYHQIRMWGPDIHKTAFRTHEGHYEFLVMPSGLTNAPATFQGLMNKVFKGLLRKSVLVFFDDILVYSEDWQYHLKDLEDVLKILREHKLFAKQSKCCFGAIEMDYLGYIISGGVISMDKEKVKCILEWPTPKTIKELRGFLGLLGYCKRFIQQYGWIAKPLANLLKNGGWRWTHEEEEAFQRLKEVISSAPTLVLPNWEKEFVVETDACDMGIGAVLTQNGRTLAFFSKGLGVKHQALSVYEKEMLVVLVAVKKWSNYLIERHFKIKTDHQSLRFLTEN</sequence>
<gene>
    <name evidence="9" type="ORF">HRI_004883300</name>
</gene>
<keyword evidence="4" id="KW-0540">Nuclease</keyword>
<dbReference type="InterPro" id="IPR043128">
    <property type="entry name" value="Rev_trsase/Diguanyl_cyclase"/>
</dbReference>
<dbReference type="SUPFAM" id="SSF56672">
    <property type="entry name" value="DNA/RNA polymerases"/>
    <property type="match status" value="1"/>
</dbReference>
<evidence type="ECO:0000256" key="4">
    <source>
        <dbReference type="ARBA" id="ARBA00022722"/>
    </source>
</evidence>
<dbReference type="FunFam" id="3.10.10.10:FF:000007">
    <property type="entry name" value="Retrovirus-related Pol polyprotein from transposon 17.6-like Protein"/>
    <property type="match status" value="1"/>
</dbReference>
<dbReference type="GO" id="GO:0004519">
    <property type="term" value="F:endonuclease activity"/>
    <property type="evidence" value="ECO:0007669"/>
    <property type="project" value="UniProtKB-KW"/>
</dbReference>
<dbReference type="InterPro" id="IPR000477">
    <property type="entry name" value="RT_dom"/>
</dbReference>
<evidence type="ECO:0000256" key="1">
    <source>
        <dbReference type="ARBA" id="ARBA00022670"/>
    </source>
</evidence>
<dbReference type="CDD" id="cd01647">
    <property type="entry name" value="RT_LTR"/>
    <property type="match status" value="1"/>
</dbReference>
<comment type="caution">
    <text evidence="9">The sequence shown here is derived from an EMBL/GenBank/DDBJ whole genome shotgun (WGS) entry which is preliminary data.</text>
</comment>
<accession>A0A9W7JB68</accession>
<evidence type="ECO:0000259" key="8">
    <source>
        <dbReference type="PROSITE" id="PS50878"/>
    </source>
</evidence>
<dbReference type="InterPro" id="IPR041577">
    <property type="entry name" value="RT_RNaseH_2"/>
</dbReference>
<evidence type="ECO:0000256" key="3">
    <source>
        <dbReference type="ARBA" id="ARBA00022695"/>
    </source>
</evidence>
<evidence type="ECO:0000313" key="10">
    <source>
        <dbReference type="Proteomes" id="UP001165190"/>
    </source>
</evidence>
<protein>
    <recommendedName>
        <fullName evidence="8">Reverse transcriptase domain-containing protein</fullName>
    </recommendedName>
</protein>
<keyword evidence="5" id="KW-0255">Endonuclease</keyword>
<dbReference type="Gene3D" id="3.30.70.270">
    <property type="match status" value="2"/>
</dbReference>
<dbReference type="Proteomes" id="UP001165190">
    <property type="component" value="Unassembled WGS sequence"/>
</dbReference>
<feature type="domain" description="Reverse transcriptase" evidence="8">
    <location>
        <begin position="79"/>
        <end position="258"/>
    </location>
</feature>
<name>A0A9W7JB68_HIBTR</name>
<dbReference type="GO" id="GO:0006508">
    <property type="term" value="P:proteolysis"/>
    <property type="evidence" value="ECO:0007669"/>
    <property type="project" value="UniProtKB-KW"/>
</dbReference>
<keyword evidence="1" id="KW-0645">Protease</keyword>
<organism evidence="9 10">
    <name type="scientific">Hibiscus trionum</name>
    <name type="common">Flower of an hour</name>
    <dbReference type="NCBI Taxonomy" id="183268"/>
    <lineage>
        <taxon>Eukaryota</taxon>
        <taxon>Viridiplantae</taxon>
        <taxon>Streptophyta</taxon>
        <taxon>Embryophyta</taxon>
        <taxon>Tracheophyta</taxon>
        <taxon>Spermatophyta</taxon>
        <taxon>Magnoliopsida</taxon>
        <taxon>eudicotyledons</taxon>
        <taxon>Gunneridae</taxon>
        <taxon>Pentapetalae</taxon>
        <taxon>rosids</taxon>
        <taxon>malvids</taxon>
        <taxon>Malvales</taxon>
        <taxon>Malvaceae</taxon>
        <taxon>Malvoideae</taxon>
        <taxon>Hibiscus</taxon>
    </lineage>
</organism>
<dbReference type="FunFam" id="3.30.70.270:FF:000020">
    <property type="entry name" value="Transposon Tf2-6 polyprotein-like Protein"/>
    <property type="match status" value="1"/>
</dbReference>
<dbReference type="OrthoDB" id="117622at2759"/>
<keyword evidence="10" id="KW-1185">Reference proteome</keyword>
<dbReference type="GO" id="GO:0008233">
    <property type="term" value="F:peptidase activity"/>
    <property type="evidence" value="ECO:0007669"/>
    <property type="project" value="UniProtKB-KW"/>
</dbReference>
<keyword evidence="7" id="KW-0695">RNA-directed DNA polymerase</keyword>
<dbReference type="InterPro" id="IPR043502">
    <property type="entry name" value="DNA/RNA_pol_sf"/>
</dbReference>
<reference evidence="9" key="1">
    <citation type="submission" date="2023-05" db="EMBL/GenBank/DDBJ databases">
        <title>Genome and transcriptome analyses reveal genes involved in the formation of fine ridges on petal epidermal cells in Hibiscus trionum.</title>
        <authorList>
            <person name="Koshimizu S."/>
            <person name="Masuda S."/>
            <person name="Ishii T."/>
            <person name="Shirasu K."/>
            <person name="Hoshino A."/>
            <person name="Arita M."/>
        </authorList>
    </citation>
    <scope>NUCLEOTIDE SEQUENCE</scope>
    <source>
        <strain evidence="9">Hamamatsu line</strain>
    </source>
</reference>
<dbReference type="EMBL" id="BSYR01000061">
    <property type="protein sequence ID" value="GMJ12141.1"/>
    <property type="molecule type" value="Genomic_DNA"/>
</dbReference>
<evidence type="ECO:0000256" key="6">
    <source>
        <dbReference type="ARBA" id="ARBA00022801"/>
    </source>
</evidence>
<dbReference type="PANTHER" id="PTHR33064:SF37">
    <property type="entry name" value="RIBONUCLEASE H"/>
    <property type="match status" value="1"/>
</dbReference>
<dbReference type="Gene3D" id="3.10.10.10">
    <property type="entry name" value="HIV Type 1 Reverse Transcriptase, subunit A, domain 1"/>
    <property type="match status" value="1"/>
</dbReference>
<dbReference type="Pfam" id="PF17919">
    <property type="entry name" value="RT_RNaseH_2"/>
    <property type="match status" value="1"/>
</dbReference>
<dbReference type="InterPro" id="IPR051320">
    <property type="entry name" value="Viral_Replic_Matur_Polypro"/>
</dbReference>
<keyword evidence="3" id="KW-0548">Nucleotidyltransferase</keyword>
<dbReference type="AlphaFoldDB" id="A0A9W7JB68"/>
<evidence type="ECO:0000256" key="5">
    <source>
        <dbReference type="ARBA" id="ARBA00022759"/>
    </source>
</evidence>
<dbReference type="Pfam" id="PF00078">
    <property type="entry name" value="RVT_1"/>
    <property type="match status" value="1"/>
</dbReference>
<evidence type="ECO:0000256" key="7">
    <source>
        <dbReference type="ARBA" id="ARBA00022918"/>
    </source>
</evidence>
<proteinExistence type="predicted"/>
<evidence type="ECO:0000313" key="9">
    <source>
        <dbReference type="EMBL" id="GMJ12141.1"/>
    </source>
</evidence>
<keyword evidence="6" id="KW-0378">Hydrolase</keyword>